<reference evidence="1" key="2">
    <citation type="submission" date="2022-01" db="EMBL/GenBank/DDBJ databases">
        <authorList>
            <person name="Yamashiro T."/>
            <person name="Shiraishi A."/>
            <person name="Satake H."/>
            <person name="Nakayama K."/>
        </authorList>
    </citation>
    <scope>NUCLEOTIDE SEQUENCE</scope>
</reference>
<keyword evidence="1" id="KW-0695">RNA-directed DNA polymerase</keyword>
<dbReference type="EMBL" id="BQNB010010592">
    <property type="protein sequence ID" value="GJS79362.1"/>
    <property type="molecule type" value="Genomic_DNA"/>
</dbReference>
<keyword evidence="1" id="KW-0548">Nucleotidyltransferase</keyword>
<evidence type="ECO:0000313" key="1">
    <source>
        <dbReference type="EMBL" id="GJS79362.1"/>
    </source>
</evidence>
<evidence type="ECO:0000313" key="2">
    <source>
        <dbReference type="Proteomes" id="UP001151760"/>
    </source>
</evidence>
<dbReference type="InterPro" id="IPR012337">
    <property type="entry name" value="RNaseH-like_sf"/>
</dbReference>
<dbReference type="Proteomes" id="UP001151760">
    <property type="component" value="Unassembled WGS sequence"/>
</dbReference>
<name>A0ABQ4YR14_9ASTR</name>
<reference evidence="1" key="1">
    <citation type="journal article" date="2022" name="Int. J. Mol. Sci.">
        <title>Draft Genome of Tanacetum Coccineum: Genomic Comparison of Closely Related Tanacetum-Family Plants.</title>
        <authorList>
            <person name="Yamashiro T."/>
            <person name="Shiraishi A."/>
            <person name="Nakayama K."/>
            <person name="Satake H."/>
        </authorList>
    </citation>
    <scope>NUCLEOTIDE SEQUENCE</scope>
</reference>
<comment type="caution">
    <text evidence="1">The sequence shown here is derived from an EMBL/GenBank/DDBJ whole genome shotgun (WGS) entry which is preliminary data.</text>
</comment>
<organism evidence="1 2">
    <name type="scientific">Tanacetum coccineum</name>
    <dbReference type="NCBI Taxonomy" id="301880"/>
    <lineage>
        <taxon>Eukaryota</taxon>
        <taxon>Viridiplantae</taxon>
        <taxon>Streptophyta</taxon>
        <taxon>Embryophyta</taxon>
        <taxon>Tracheophyta</taxon>
        <taxon>Spermatophyta</taxon>
        <taxon>Magnoliopsida</taxon>
        <taxon>eudicotyledons</taxon>
        <taxon>Gunneridae</taxon>
        <taxon>Pentapetalae</taxon>
        <taxon>asterids</taxon>
        <taxon>campanulids</taxon>
        <taxon>Asterales</taxon>
        <taxon>Asteraceae</taxon>
        <taxon>Asteroideae</taxon>
        <taxon>Anthemideae</taxon>
        <taxon>Anthemidinae</taxon>
        <taxon>Tanacetum</taxon>
    </lineage>
</organism>
<gene>
    <name evidence="1" type="ORF">Tco_0729243</name>
</gene>
<protein>
    <submittedName>
        <fullName evidence="1">Reverse transcriptase domain-containing protein</fullName>
    </submittedName>
</protein>
<accession>A0ABQ4YR14</accession>
<dbReference type="PANTHER" id="PTHR48475">
    <property type="entry name" value="RIBONUCLEASE H"/>
    <property type="match status" value="1"/>
</dbReference>
<keyword evidence="1" id="KW-0808">Transferase</keyword>
<proteinExistence type="predicted"/>
<keyword evidence="2" id="KW-1185">Reference proteome</keyword>
<dbReference type="GO" id="GO:0003964">
    <property type="term" value="F:RNA-directed DNA polymerase activity"/>
    <property type="evidence" value="ECO:0007669"/>
    <property type="project" value="UniProtKB-KW"/>
</dbReference>
<dbReference type="SUPFAM" id="SSF53098">
    <property type="entry name" value="Ribonuclease H-like"/>
    <property type="match status" value="1"/>
</dbReference>
<dbReference type="PANTHER" id="PTHR48475:SF2">
    <property type="entry name" value="RIBONUCLEASE H"/>
    <property type="match status" value="1"/>
</dbReference>
<dbReference type="InterPro" id="IPR036397">
    <property type="entry name" value="RNaseH_sf"/>
</dbReference>
<dbReference type="Gene3D" id="3.30.420.10">
    <property type="entry name" value="Ribonuclease H-like superfamily/Ribonuclease H"/>
    <property type="match status" value="2"/>
</dbReference>
<sequence length="276" mass="32308">MHARGTTDWLLKKIRVQGLLLPYLHRDIQRAWFDKSVIPCQIHILVPRLPKTRLTSIMSPWPFYQWGLDILGPLPEGPCKLKFIIVAIDYFTKWIEAKPLAKTTGKEVQKFLVREVKDQADEHGGCTLQANSLVERTKKTLMHGLKARLGRERVGWVDELPNILWAHRTMLKTSNGETPFSFTYESEAVIPAEIGMPTYRTIQFNEAQNEEEMRLNLDLTQEKRETAAIREAKYKKKVEQYYNKWVRPVSFRVRDFVYQRDEANRVKNQGKLGPNW</sequence>